<dbReference type="PANTHER" id="PTHR34501">
    <property type="entry name" value="PROTEIN YDDL-RELATED"/>
    <property type="match status" value="1"/>
</dbReference>
<keyword evidence="7" id="KW-1185">Reference proteome</keyword>
<dbReference type="Gene3D" id="2.40.160.10">
    <property type="entry name" value="Porin"/>
    <property type="match status" value="1"/>
</dbReference>
<feature type="domain" description="Porin" evidence="5">
    <location>
        <begin position="9"/>
        <end position="349"/>
    </location>
</feature>
<evidence type="ECO:0000256" key="2">
    <source>
        <dbReference type="ARBA" id="ARBA00022729"/>
    </source>
</evidence>
<proteinExistence type="predicted"/>
<sequence length="364" mass="39744">MKRSTLFIAVLAAMSLPSQAMELVDDGVNKVTLGGHLSVQLSNYDWYQGIDDSTELNANSPRVNLALTRDMGEGFTVEGKIESGFNMDEGGNSWTTRLGYLAVKHDSYGRLSAGKEWSTYYDVAWWTDVTIAFTSDQLGIYSNDTAGDDTGMGRADQVIQYRNNIALGEKGRLSAGVQWQGENGALDSRVGGSLIYQYDQARVGIAYVGGDVIEDYELYGATIIDLSKHQDTLESWQLSAAYGKWSKGLYVAAAYQQGTNTEAGIRFAGDSIGFEAIGSYGFKSNTTAFVSYRQLESDGDVDVSSNYGGDYADDGDGEWNESFVTVGVHQLLSANTMIYTEYNVSTGDDRNGDNQYALGFRLFL</sequence>
<dbReference type="AlphaFoldDB" id="A0A6H1UDI8"/>
<dbReference type="PANTHER" id="PTHR34501:SF2">
    <property type="entry name" value="OUTER MEMBRANE PORIN F-RELATED"/>
    <property type="match status" value="1"/>
</dbReference>
<feature type="chain" id="PRO_5026204929" evidence="4">
    <location>
        <begin position="21"/>
        <end position="364"/>
    </location>
</feature>
<protein>
    <submittedName>
        <fullName evidence="6">Porin</fullName>
    </submittedName>
</protein>
<dbReference type="GO" id="GO:0034220">
    <property type="term" value="P:monoatomic ion transmembrane transport"/>
    <property type="evidence" value="ECO:0007669"/>
    <property type="project" value="InterPro"/>
</dbReference>
<name>A0A6H1UDI8_9GAMM</name>
<keyword evidence="3" id="KW-0472">Membrane</keyword>
<evidence type="ECO:0000259" key="5">
    <source>
        <dbReference type="Pfam" id="PF13609"/>
    </source>
</evidence>
<accession>A0A6H1UDI8</accession>
<dbReference type="CDD" id="cd00342">
    <property type="entry name" value="gram_neg_porins"/>
    <property type="match status" value="1"/>
</dbReference>
<dbReference type="GO" id="GO:0015288">
    <property type="term" value="F:porin activity"/>
    <property type="evidence" value="ECO:0007669"/>
    <property type="project" value="InterPro"/>
</dbReference>
<organism evidence="6 7">
    <name type="scientific">Ferrimonas lipolytica</name>
    <dbReference type="NCBI Taxonomy" id="2724191"/>
    <lineage>
        <taxon>Bacteria</taxon>
        <taxon>Pseudomonadati</taxon>
        <taxon>Pseudomonadota</taxon>
        <taxon>Gammaproteobacteria</taxon>
        <taxon>Alteromonadales</taxon>
        <taxon>Ferrimonadaceae</taxon>
        <taxon>Ferrimonas</taxon>
    </lineage>
</organism>
<dbReference type="RefSeq" id="WP_168659536.1">
    <property type="nucleotide sequence ID" value="NZ_CP051180.1"/>
</dbReference>
<evidence type="ECO:0000313" key="7">
    <source>
        <dbReference type="Proteomes" id="UP000501602"/>
    </source>
</evidence>
<evidence type="ECO:0000313" key="6">
    <source>
        <dbReference type="EMBL" id="QIZ76276.1"/>
    </source>
</evidence>
<dbReference type="InterPro" id="IPR023614">
    <property type="entry name" value="Porin_dom_sf"/>
</dbReference>
<feature type="signal peptide" evidence="4">
    <location>
        <begin position="1"/>
        <end position="20"/>
    </location>
</feature>
<gene>
    <name evidence="6" type="ORF">HER31_04835</name>
</gene>
<evidence type="ECO:0000256" key="3">
    <source>
        <dbReference type="ARBA" id="ARBA00023136"/>
    </source>
</evidence>
<keyword evidence="2 4" id="KW-0732">Signal</keyword>
<dbReference type="InterPro" id="IPR033900">
    <property type="entry name" value="Gram_neg_porin_domain"/>
</dbReference>
<dbReference type="GO" id="GO:0009279">
    <property type="term" value="C:cell outer membrane"/>
    <property type="evidence" value="ECO:0007669"/>
    <property type="project" value="UniProtKB-SubCell"/>
</dbReference>
<evidence type="ECO:0000256" key="4">
    <source>
        <dbReference type="SAM" id="SignalP"/>
    </source>
</evidence>
<comment type="subcellular location">
    <subcellularLocation>
        <location evidence="1">Cell outer membrane</location>
        <topology evidence="1">Multi-pass membrane protein</topology>
    </subcellularLocation>
</comment>
<dbReference type="KEGG" id="fes:HER31_04835"/>
<dbReference type="EMBL" id="CP051180">
    <property type="protein sequence ID" value="QIZ76276.1"/>
    <property type="molecule type" value="Genomic_DNA"/>
</dbReference>
<evidence type="ECO:0000256" key="1">
    <source>
        <dbReference type="ARBA" id="ARBA00004571"/>
    </source>
</evidence>
<dbReference type="InterPro" id="IPR050298">
    <property type="entry name" value="Gram-neg_bact_OMP"/>
</dbReference>
<dbReference type="SUPFAM" id="SSF56935">
    <property type="entry name" value="Porins"/>
    <property type="match status" value="1"/>
</dbReference>
<reference evidence="6 7" key="1">
    <citation type="submission" date="2020-04" db="EMBL/GenBank/DDBJ databases">
        <title>Ferrimonas sp. S7 isolated from sea water.</title>
        <authorList>
            <person name="Bae S.S."/>
            <person name="Baek K."/>
        </authorList>
    </citation>
    <scope>NUCLEOTIDE SEQUENCE [LARGE SCALE GENOMIC DNA]</scope>
    <source>
        <strain evidence="6 7">S7</strain>
    </source>
</reference>
<dbReference type="Pfam" id="PF13609">
    <property type="entry name" value="Porin_4"/>
    <property type="match status" value="1"/>
</dbReference>
<dbReference type="Proteomes" id="UP000501602">
    <property type="component" value="Chromosome"/>
</dbReference>